<dbReference type="GO" id="GO:0005737">
    <property type="term" value="C:cytoplasm"/>
    <property type="evidence" value="ECO:0007669"/>
    <property type="project" value="UniProtKB-SubCell"/>
</dbReference>
<evidence type="ECO:0000256" key="5">
    <source>
        <dbReference type="ARBA" id="ARBA00022679"/>
    </source>
</evidence>
<dbReference type="GO" id="GO:0046872">
    <property type="term" value="F:metal ion binding"/>
    <property type="evidence" value="ECO:0007669"/>
    <property type="project" value="UniProtKB-KW"/>
</dbReference>
<comment type="similarity">
    <text evidence="9">Belongs to the quinolinate synthase family. Type 2 subfamily.</text>
</comment>
<gene>
    <name evidence="9" type="primary">nadA</name>
    <name evidence="10" type="ORF">AUJ95_02940</name>
</gene>
<evidence type="ECO:0000256" key="9">
    <source>
        <dbReference type="HAMAP-Rule" id="MF_00568"/>
    </source>
</evidence>
<feature type="binding site" evidence="9">
    <location>
        <position position="84"/>
    </location>
    <ligand>
        <name>[4Fe-4S] cluster</name>
        <dbReference type="ChEBI" id="CHEBI:49883"/>
    </ligand>
</feature>
<keyword evidence="8 9" id="KW-0411">Iron-sulfur</keyword>
<dbReference type="GO" id="GO:0034628">
    <property type="term" value="P:'de novo' NAD+ biosynthetic process from L-aspartate"/>
    <property type="evidence" value="ECO:0007669"/>
    <property type="project" value="TreeGrafter"/>
</dbReference>
<comment type="caution">
    <text evidence="10">The sequence shown here is derived from an EMBL/GenBank/DDBJ whole genome shotgun (WGS) entry which is preliminary data.</text>
</comment>
<feature type="binding site" evidence="9">
    <location>
        <position position="258"/>
    </location>
    <ligand>
        <name>[4Fe-4S] cluster</name>
        <dbReference type="ChEBI" id="CHEBI:49883"/>
    </ligand>
</feature>
<organism evidence="10 11">
    <name type="scientific">Candidatus Desantisbacteria bacterium CG2_30_40_21</name>
    <dbReference type="NCBI Taxonomy" id="1817895"/>
    <lineage>
        <taxon>Bacteria</taxon>
        <taxon>Candidatus Desantisiibacteriota</taxon>
    </lineage>
</organism>
<dbReference type="Pfam" id="PF02445">
    <property type="entry name" value="NadA"/>
    <property type="match status" value="1"/>
</dbReference>
<feature type="binding site" evidence="9">
    <location>
        <position position="170"/>
    </location>
    <ligand>
        <name>[4Fe-4S] cluster</name>
        <dbReference type="ChEBI" id="CHEBI:49883"/>
    </ligand>
</feature>
<dbReference type="AlphaFoldDB" id="A0A1J5EA78"/>
<keyword evidence="9" id="KW-0963">Cytoplasm</keyword>
<feature type="binding site" evidence="9">
    <location>
        <position position="127"/>
    </location>
    <ligand>
        <name>iminosuccinate</name>
        <dbReference type="ChEBI" id="CHEBI:77875"/>
    </ligand>
</feature>
<comment type="pathway">
    <text evidence="1 9">Cofactor biosynthesis; NAD(+) biosynthesis; quinolinate from iminoaspartate: step 1/1.</text>
</comment>
<evidence type="ECO:0000256" key="2">
    <source>
        <dbReference type="ARBA" id="ARBA00012669"/>
    </source>
</evidence>
<feature type="binding site" evidence="9">
    <location>
        <position position="213"/>
    </location>
    <ligand>
        <name>iminosuccinate</name>
        <dbReference type="ChEBI" id="CHEBI:77875"/>
    </ligand>
</feature>
<evidence type="ECO:0000256" key="3">
    <source>
        <dbReference type="ARBA" id="ARBA00022485"/>
    </source>
</evidence>
<evidence type="ECO:0000256" key="7">
    <source>
        <dbReference type="ARBA" id="ARBA00023004"/>
    </source>
</evidence>
<dbReference type="InterPro" id="IPR036094">
    <property type="entry name" value="NadA_sf"/>
</dbReference>
<dbReference type="UniPathway" id="UPA00253">
    <property type="reaction ID" value="UER00327"/>
</dbReference>
<feature type="binding site" evidence="9">
    <location>
        <begin position="196"/>
        <end position="198"/>
    </location>
    <ligand>
        <name>iminosuccinate</name>
        <dbReference type="ChEBI" id="CHEBI:77875"/>
    </ligand>
</feature>
<dbReference type="PANTHER" id="PTHR30573">
    <property type="entry name" value="QUINOLINATE SYNTHETASE A"/>
    <property type="match status" value="1"/>
</dbReference>
<dbReference type="GO" id="GO:0008987">
    <property type="term" value="F:quinolinate synthetase A activity"/>
    <property type="evidence" value="ECO:0007669"/>
    <property type="project" value="UniProtKB-UniRule"/>
</dbReference>
<feature type="binding site" evidence="9">
    <location>
        <begin position="110"/>
        <end position="112"/>
    </location>
    <ligand>
        <name>iminosuccinate</name>
        <dbReference type="ChEBI" id="CHEBI:77875"/>
    </ligand>
</feature>
<dbReference type="InterPro" id="IPR023066">
    <property type="entry name" value="Quinolinate_synth_type2"/>
</dbReference>
<keyword evidence="5 9" id="KW-0808">Transferase</keyword>
<comment type="subcellular location">
    <subcellularLocation>
        <location evidence="9">Cytoplasm</location>
    </subcellularLocation>
</comment>
<dbReference type="NCBIfam" id="NF006879">
    <property type="entry name" value="PRK09375.1-4"/>
    <property type="match status" value="1"/>
</dbReference>
<dbReference type="SUPFAM" id="SSF142754">
    <property type="entry name" value="NadA-like"/>
    <property type="match status" value="1"/>
</dbReference>
<evidence type="ECO:0000256" key="1">
    <source>
        <dbReference type="ARBA" id="ARBA00005065"/>
    </source>
</evidence>
<dbReference type="NCBIfam" id="TIGR00550">
    <property type="entry name" value="nadA"/>
    <property type="match status" value="1"/>
</dbReference>
<feature type="binding site" evidence="9">
    <location>
        <position position="39"/>
    </location>
    <ligand>
        <name>iminosuccinate</name>
        <dbReference type="ChEBI" id="CHEBI:77875"/>
    </ligand>
</feature>
<dbReference type="HAMAP" id="MF_00568">
    <property type="entry name" value="NadA_type2"/>
    <property type="match status" value="1"/>
</dbReference>
<dbReference type="GO" id="GO:0051539">
    <property type="term" value="F:4 iron, 4 sulfur cluster binding"/>
    <property type="evidence" value="ECO:0007669"/>
    <property type="project" value="UniProtKB-KW"/>
</dbReference>
<reference evidence="10 11" key="1">
    <citation type="journal article" date="2016" name="Environ. Microbiol.">
        <title>Genomic resolution of a cold subsurface aquifer community provides metabolic insights for novel microbes adapted to high CO concentrations.</title>
        <authorList>
            <person name="Probst A.J."/>
            <person name="Castelle C.J."/>
            <person name="Singh A."/>
            <person name="Brown C.T."/>
            <person name="Anantharaman K."/>
            <person name="Sharon I."/>
            <person name="Hug L.A."/>
            <person name="Burstein D."/>
            <person name="Emerson J.B."/>
            <person name="Thomas B.C."/>
            <person name="Banfield J.F."/>
        </authorList>
    </citation>
    <scope>NUCLEOTIDE SEQUENCE [LARGE SCALE GENOMIC DNA]</scope>
    <source>
        <strain evidence="10">CG2_30_40_21</strain>
    </source>
</reference>
<comment type="cofactor">
    <cofactor evidence="9">
        <name>[4Fe-4S] cluster</name>
        <dbReference type="ChEBI" id="CHEBI:49883"/>
    </cofactor>
    <text evidence="9">Binds 1 [4Fe-4S] cluster per subunit.</text>
</comment>
<dbReference type="STRING" id="1817895.AUJ95_02940"/>
<evidence type="ECO:0000313" key="10">
    <source>
        <dbReference type="EMBL" id="OIP41674.1"/>
    </source>
</evidence>
<keyword evidence="3 9" id="KW-0004">4Fe-4S</keyword>
<protein>
    <recommendedName>
        <fullName evidence="2 9">Quinolinate synthase</fullName>
        <ecNumber evidence="2 9">2.5.1.72</ecNumber>
    </recommendedName>
</protein>
<keyword evidence="6 9" id="KW-0479">Metal-binding</keyword>
<evidence type="ECO:0000256" key="8">
    <source>
        <dbReference type="ARBA" id="ARBA00023014"/>
    </source>
</evidence>
<dbReference type="NCBIfam" id="NF006878">
    <property type="entry name" value="PRK09375.1-2"/>
    <property type="match status" value="1"/>
</dbReference>
<evidence type="ECO:0000256" key="4">
    <source>
        <dbReference type="ARBA" id="ARBA00022642"/>
    </source>
</evidence>
<dbReference type="EC" id="2.5.1.72" evidence="2 9"/>
<dbReference type="Gene3D" id="3.40.50.10800">
    <property type="entry name" value="NadA-like"/>
    <property type="match status" value="3"/>
</dbReference>
<evidence type="ECO:0000313" key="11">
    <source>
        <dbReference type="Proteomes" id="UP000183085"/>
    </source>
</evidence>
<sequence length="301" mass="33468">MTTIQQKIKTIKEKKQAIILAHNYQRPEIQDIADFVGDSLDLSRMAANTKARVIVFCGVHFMAETAKILSPNKMILLPDIDAGCPMADMVTVEEIKKLKSIHSDAVVVSYVNTPATVKAESDYCCTSANGLRVVSAIPEGKKIIFSPDKYLGSYIIKQTGRDMILTNGFCPTHQTITVEGILQLKEKYSQAVVIVHPECNSEVIDIADATLSTNGMCKYVTDSEANEFIVGTEIGIIHRLKKENPQKQFYPASERTVCPNMKLITIEKLLWALEEDAYQVEVPEDIAEKARMAIERMLAVV</sequence>
<dbReference type="EMBL" id="MNYI01000073">
    <property type="protein sequence ID" value="OIP41674.1"/>
    <property type="molecule type" value="Genomic_DNA"/>
</dbReference>
<dbReference type="PANTHER" id="PTHR30573:SF0">
    <property type="entry name" value="QUINOLINATE SYNTHASE, CHLOROPLASTIC"/>
    <property type="match status" value="1"/>
</dbReference>
<dbReference type="InterPro" id="IPR003473">
    <property type="entry name" value="NadA"/>
</dbReference>
<dbReference type="Proteomes" id="UP000183085">
    <property type="component" value="Unassembled WGS sequence"/>
</dbReference>
<feature type="binding site" evidence="9">
    <location>
        <position position="22"/>
    </location>
    <ligand>
        <name>iminosuccinate</name>
        <dbReference type="ChEBI" id="CHEBI:77875"/>
    </ligand>
</feature>
<keyword evidence="7 9" id="KW-0408">Iron</keyword>
<comment type="catalytic activity">
    <reaction evidence="9">
        <text>iminosuccinate + dihydroxyacetone phosphate = quinolinate + phosphate + 2 H2O + H(+)</text>
        <dbReference type="Rhea" id="RHEA:25888"/>
        <dbReference type="ChEBI" id="CHEBI:15377"/>
        <dbReference type="ChEBI" id="CHEBI:15378"/>
        <dbReference type="ChEBI" id="CHEBI:29959"/>
        <dbReference type="ChEBI" id="CHEBI:43474"/>
        <dbReference type="ChEBI" id="CHEBI:57642"/>
        <dbReference type="ChEBI" id="CHEBI:77875"/>
        <dbReference type="EC" id="2.5.1.72"/>
    </reaction>
</comment>
<accession>A0A1J5EA78</accession>
<proteinExistence type="inferred from homology"/>
<comment type="function">
    <text evidence="9">Catalyzes the condensation of iminoaspartate with dihydroxyacetone phosphate to form quinolinate.</text>
</comment>
<keyword evidence="4 9" id="KW-0662">Pyridine nucleotide biosynthesis</keyword>
<name>A0A1J5EA78_9BACT</name>
<evidence type="ECO:0000256" key="6">
    <source>
        <dbReference type="ARBA" id="ARBA00022723"/>
    </source>
</evidence>